<dbReference type="Proteomes" id="UP000540412">
    <property type="component" value="Unassembled WGS sequence"/>
</dbReference>
<sequence length="124" mass="13233">MTGSHRDTGAEAARTPAEPEDIRRDIEQTRADLGETAEALAYKADVPARAKEKLHDTTAAAQAKAIEVTAHAEDIAGRVVATTETRAEQAGTLVRRPIPAAVAAAVAALVTWRLARRLRKDRAS</sequence>
<dbReference type="AlphaFoldDB" id="A0A7W9PFY9"/>
<evidence type="ECO:0000313" key="3">
    <source>
        <dbReference type="Proteomes" id="UP000540412"/>
    </source>
</evidence>
<evidence type="ECO:0008006" key="4">
    <source>
        <dbReference type="Google" id="ProtNLM"/>
    </source>
</evidence>
<comment type="caution">
    <text evidence="2">The sequence shown here is derived from an EMBL/GenBank/DDBJ whole genome shotgun (WGS) entry which is preliminary data.</text>
</comment>
<organism evidence="2 3">
    <name type="scientific">Nocardia transvalensis</name>
    <dbReference type="NCBI Taxonomy" id="37333"/>
    <lineage>
        <taxon>Bacteria</taxon>
        <taxon>Bacillati</taxon>
        <taxon>Actinomycetota</taxon>
        <taxon>Actinomycetes</taxon>
        <taxon>Mycobacteriales</taxon>
        <taxon>Nocardiaceae</taxon>
        <taxon>Nocardia</taxon>
    </lineage>
</organism>
<feature type="region of interest" description="Disordered" evidence="1">
    <location>
        <begin position="1"/>
        <end position="25"/>
    </location>
</feature>
<dbReference type="InterPro" id="IPR022062">
    <property type="entry name" value="DUF3618"/>
</dbReference>
<evidence type="ECO:0000313" key="2">
    <source>
        <dbReference type="EMBL" id="MBB5915365.1"/>
    </source>
</evidence>
<accession>A0A7W9PFY9</accession>
<gene>
    <name evidence="2" type="ORF">BJY24_004277</name>
</gene>
<keyword evidence="3" id="KW-1185">Reference proteome</keyword>
<protein>
    <recommendedName>
        <fullName evidence="4">DUF3618 domain-containing protein</fullName>
    </recommendedName>
</protein>
<evidence type="ECO:0000256" key="1">
    <source>
        <dbReference type="SAM" id="MobiDB-lite"/>
    </source>
</evidence>
<dbReference type="RefSeq" id="WP_051161916.1">
    <property type="nucleotide sequence ID" value="NZ_JACHIT010000002.1"/>
</dbReference>
<proteinExistence type="predicted"/>
<reference evidence="2 3" key="1">
    <citation type="submission" date="2020-08" db="EMBL/GenBank/DDBJ databases">
        <title>Sequencing the genomes of 1000 actinobacteria strains.</title>
        <authorList>
            <person name="Klenk H.-P."/>
        </authorList>
    </citation>
    <scope>NUCLEOTIDE SEQUENCE [LARGE SCALE GENOMIC DNA]</scope>
    <source>
        <strain evidence="2 3">DSM 43582</strain>
    </source>
</reference>
<name>A0A7W9PFY9_9NOCA</name>
<dbReference type="Pfam" id="PF12277">
    <property type="entry name" value="DUF3618"/>
    <property type="match status" value="1"/>
</dbReference>
<dbReference type="EMBL" id="JACHIT010000002">
    <property type="protein sequence ID" value="MBB5915365.1"/>
    <property type="molecule type" value="Genomic_DNA"/>
</dbReference>